<feature type="region of interest" description="Disordered" evidence="1">
    <location>
        <begin position="284"/>
        <end position="316"/>
    </location>
</feature>
<evidence type="ECO:0000313" key="4">
    <source>
        <dbReference type="Proteomes" id="UP001283361"/>
    </source>
</evidence>
<organism evidence="3 4">
    <name type="scientific">Elysia crispata</name>
    <name type="common">lettuce slug</name>
    <dbReference type="NCBI Taxonomy" id="231223"/>
    <lineage>
        <taxon>Eukaryota</taxon>
        <taxon>Metazoa</taxon>
        <taxon>Spiralia</taxon>
        <taxon>Lophotrochozoa</taxon>
        <taxon>Mollusca</taxon>
        <taxon>Gastropoda</taxon>
        <taxon>Heterobranchia</taxon>
        <taxon>Euthyneura</taxon>
        <taxon>Panpulmonata</taxon>
        <taxon>Sacoglossa</taxon>
        <taxon>Placobranchoidea</taxon>
        <taxon>Plakobranchidae</taxon>
        <taxon>Elysia</taxon>
    </lineage>
</organism>
<evidence type="ECO:0000313" key="3">
    <source>
        <dbReference type="EMBL" id="KAK3743627.1"/>
    </source>
</evidence>
<comment type="caution">
    <text evidence="3">The sequence shown here is derived from an EMBL/GenBank/DDBJ whole genome shotgun (WGS) entry which is preliminary data.</text>
</comment>
<accession>A0AAE0YFN4</accession>
<protein>
    <submittedName>
        <fullName evidence="3">Uncharacterized protein</fullName>
    </submittedName>
</protein>
<proteinExistence type="predicted"/>
<feature type="region of interest" description="Disordered" evidence="1">
    <location>
        <begin position="220"/>
        <end position="260"/>
    </location>
</feature>
<feature type="region of interest" description="Disordered" evidence="1">
    <location>
        <begin position="1"/>
        <end position="77"/>
    </location>
</feature>
<feature type="compositionally biased region" description="Basic and acidic residues" evidence="1">
    <location>
        <begin position="21"/>
        <end position="31"/>
    </location>
</feature>
<dbReference type="Gene3D" id="1.20.1070.10">
    <property type="entry name" value="Rhodopsin 7-helix transmembrane proteins"/>
    <property type="match status" value="1"/>
</dbReference>
<feature type="transmembrane region" description="Helical" evidence="2">
    <location>
        <begin position="130"/>
        <end position="149"/>
    </location>
</feature>
<keyword evidence="2" id="KW-0472">Membrane</keyword>
<gene>
    <name evidence="3" type="ORF">RRG08_030750</name>
</gene>
<feature type="compositionally biased region" description="Basic and acidic residues" evidence="1">
    <location>
        <begin position="43"/>
        <end position="53"/>
    </location>
</feature>
<feature type="transmembrane region" description="Helical" evidence="2">
    <location>
        <begin position="192"/>
        <end position="210"/>
    </location>
</feature>
<keyword evidence="4" id="KW-1185">Reference proteome</keyword>
<sequence>MVTKLRASVRFRSSAGATHSAETETDTRDVDLNNVQAFTSEEDPGREASETKSSRQTNRTKTFKRQKQPSSEKEKQLMLSNREAQVVRAVILVAAVFVTCQTPLMAYTLARRFESQFDGNEQEGDKVIKVPKAIVTFISFFISLLLLRIPVFMTKRIVREFDPILNTTQVVYRELDDGGLSEKLHDIMNRNILNWASIVIVIACLVVMVTKLRASVRFRSSAGGSHSTPTHTANIIDTSGVDPNNTTTIASNRDKAQPLEHNGCNVQGSLRSDNAAANHKVDRQQATGNQTSKPINSFKTNQTTLLKGRKLASSQK</sequence>
<evidence type="ECO:0000256" key="1">
    <source>
        <dbReference type="SAM" id="MobiDB-lite"/>
    </source>
</evidence>
<feature type="transmembrane region" description="Helical" evidence="2">
    <location>
        <begin position="86"/>
        <end position="110"/>
    </location>
</feature>
<name>A0AAE0YFN4_9GAST</name>
<keyword evidence="2" id="KW-0812">Transmembrane</keyword>
<keyword evidence="2" id="KW-1133">Transmembrane helix</keyword>
<dbReference type="AlphaFoldDB" id="A0AAE0YFN4"/>
<reference evidence="3" key="1">
    <citation type="journal article" date="2023" name="G3 (Bethesda)">
        <title>A reference genome for the long-term kleptoplast-retaining sea slug Elysia crispata morphotype clarki.</title>
        <authorList>
            <person name="Eastman K.E."/>
            <person name="Pendleton A.L."/>
            <person name="Shaikh M.A."/>
            <person name="Suttiyut T."/>
            <person name="Ogas R."/>
            <person name="Tomko P."/>
            <person name="Gavelis G."/>
            <person name="Widhalm J.R."/>
            <person name="Wisecaver J.H."/>
        </authorList>
    </citation>
    <scope>NUCLEOTIDE SEQUENCE</scope>
    <source>
        <strain evidence="3">ECLA1</strain>
    </source>
</reference>
<feature type="compositionally biased region" description="Polar residues" evidence="1">
    <location>
        <begin position="222"/>
        <end position="251"/>
    </location>
</feature>
<dbReference type="Proteomes" id="UP001283361">
    <property type="component" value="Unassembled WGS sequence"/>
</dbReference>
<evidence type="ECO:0000256" key="2">
    <source>
        <dbReference type="SAM" id="Phobius"/>
    </source>
</evidence>
<feature type="compositionally biased region" description="Polar residues" evidence="1">
    <location>
        <begin position="284"/>
        <end position="305"/>
    </location>
</feature>
<dbReference type="EMBL" id="JAWDGP010006299">
    <property type="protein sequence ID" value="KAK3743627.1"/>
    <property type="molecule type" value="Genomic_DNA"/>
</dbReference>